<dbReference type="EMBL" id="AAKVUB010000044">
    <property type="protein sequence ID" value="ECW2471048.1"/>
    <property type="molecule type" value="Genomic_DNA"/>
</dbReference>
<keyword evidence="1" id="KW-0812">Transmembrane</keyword>
<dbReference type="Proteomes" id="UP000839733">
    <property type="component" value="Unassembled WGS sequence"/>
</dbReference>
<reference evidence="2" key="1">
    <citation type="submission" date="2018-09" db="EMBL/GenBank/DDBJ databases">
        <authorList>
            <person name="Ashton P.M."/>
            <person name="Dallman T."/>
            <person name="Nair S."/>
            <person name="De Pinna E."/>
            <person name="Peters T."/>
            <person name="Grant K."/>
        </authorList>
    </citation>
    <scope>NUCLEOTIDE SEQUENCE [LARGE SCALE GENOMIC DNA]</scope>
    <source>
        <strain evidence="4">140692</strain>
        <strain evidence="5">367309</strain>
        <strain evidence="2">412099</strain>
        <strain evidence="3">498895</strain>
    </source>
</reference>
<dbReference type="Proteomes" id="UP000839708">
    <property type="component" value="Unassembled WGS sequence"/>
</dbReference>
<evidence type="ECO:0000313" key="4">
    <source>
        <dbReference type="EMBL" id="EBY8644062.1"/>
    </source>
</evidence>
<comment type="caution">
    <text evidence="2">The sequence shown here is derived from an EMBL/GenBank/DDBJ whole genome shotgun (WGS) entry which is preliminary data.</text>
</comment>
<dbReference type="AlphaFoldDB" id="A0A3Z6QRX6"/>
<accession>A0A3Z6QRX6</accession>
<sequence length="42" mass="4383">MIRPERGIGSSASLMPCTAAAAASMLTLGFRRVSNIVSPPQH</sequence>
<dbReference type="EMBL" id="AAAGSE010000050">
    <property type="protein sequence ID" value="EAC0789691.1"/>
    <property type="molecule type" value="Genomic_DNA"/>
</dbReference>
<feature type="transmembrane region" description="Helical" evidence="1">
    <location>
        <begin position="12"/>
        <end position="30"/>
    </location>
</feature>
<evidence type="ECO:0000313" key="3">
    <source>
        <dbReference type="EMBL" id="EBR8574481.1"/>
    </source>
</evidence>
<organism evidence="2">
    <name type="scientific">Salmonella enterica subsp. enterica serovar Java</name>
    <dbReference type="NCBI Taxonomy" id="224729"/>
    <lineage>
        <taxon>Bacteria</taxon>
        <taxon>Pseudomonadati</taxon>
        <taxon>Pseudomonadota</taxon>
        <taxon>Gammaproteobacteria</taxon>
        <taxon>Enterobacterales</taxon>
        <taxon>Enterobacteriaceae</taxon>
        <taxon>Salmonella</taxon>
    </lineage>
</organism>
<keyword evidence="1" id="KW-0472">Membrane</keyword>
<gene>
    <name evidence="2" type="ORF">D6K54_23745</name>
    <name evidence="4" type="ORF">D6S17_21285</name>
    <name evidence="3" type="ORF">DOV67_23555</name>
    <name evidence="5" type="ORF">EZX71_24475</name>
</gene>
<keyword evidence="1" id="KW-1133">Transmembrane helix</keyword>
<dbReference type="Proteomes" id="UP000839631">
    <property type="component" value="Unassembled WGS sequence"/>
</dbReference>
<evidence type="ECO:0000313" key="5">
    <source>
        <dbReference type="EMBL" id="ECW2471048.1"/>
    </source>
</evidence>
<protein>
    <submittedName>
        <fullName evidence="2">Uncharacterized protein</fullName>
    </submittedName>
</protein>
<evidence type="ECO:0000256" key="1">
    <source>
        <dbReference type="SAM" id="Phobius"/>
    </source>
</evidence>
<dbReference type="EMBL" id="AAGTQF010000091">
    <property type="protein sequence ID" value="EBR8574481.1"/>
    <property type="molecule type" value="Genomic_DNA"/>
</dbReference>
<proteinExistence type="predicted"/>
<dbReference type="EMBL" id="AAHPHN010000045">
    <property type="protein sequence ID" value="EBY8644062.1"/>
    <property type="molecule type" value="Genomic_DNA"/>
</dbReference>
<evidence type="ECO:0000313" key="2">
    <source>
        <dbReference type="EMBL" id="EAC0789691.1"/>
    </source>
</evidence>
<name>A0A3Z6QRX6_SALEB</name>